<evidence type="ECO:0000256" key="16">
    <source>
        <dbReference type="ARBA" id="ARBA00023274"/>
    </source>
</evidence>
<feature type="domain" description="Zinc finger C2H2 LYAR-type" evidence="19">
    <location>
        <begin position="529"/>
        <end position="556"/>
    </location>
</feature>
<evidence type="ECO:0000256" key="13">
    <source>
        <dbReference type="ARBA" id="ARBA00023034"/>
    </source>
</evidence>
<dbReference type="FunFam" id="3.30.1490.490:FF:000001">
    <property type="entry name" value="cell growth-regulating nucleolar protein-like"/>
    <property type="match status" value="1"/>
</dbReference>
<evidence type="ECO:0000256" key="6">
    <source>
        <dbReference type="ARBA" id="ARBA00022692"/>
    </source>
</evidence>
<dbReference type="Pfam" id="PF25879">
    <property type="entry name" value="WHD_LYAR"/>
    <property type="match status" value="1"/>
</dbReference>
<evidence type="ECO:0000256" key="10">
    <source>
        <dbReference type="ARBA" id="ARBA00022833"/>
    </source>
</evidence>
<evidence type="ECO:0000256" key="2">
    <source>
        <dbReference type="ARBA" id="ARBA00004653"/>
    </source>
</evidence>
<evidence type="ECO:0000313" key="23">
    <source>
        <dbReference type="WBParaSite" id="EEL_0000482201-mRNA-1"/>
    </source>
</evidence>
<dbReference type="GO" id="GO:0008270">
    <property type="term" value="F:zinc ion binding"/>
    <property type="evidence" value="ECO:0007669"/>
    <property type="project" value="UniProtKB-KW"/>
</dbReference>
<evidence type="ECO:0000256" key="14">
    <source>
        <dbReference type="ARBA" id="ARBA00023136"/>
    </source>
</evidence>
<feature type="domain" description="Cell growth-regulating nucleolar protein-like winged helix" evidence="21">
    <location>
        <begin position="714"/>
        <end position="770"/>
    </location>
</feature>
<dbReference type="InterPro" id="IPR039545">
    <property type="entry name" value="PGAP2"/>
</dbReference>
<evidence type="ECO:0000256" key="8">
    <source>
        <dbReference type="ARBA" id="ARBA00022737"/>
    </source>
</evidence>
<dbReference type="SUPFAM" id="SSF57667">
    <property type="entry name" value="beta-beta-alpha zinc fingers"/>
    <property type="match status" value="2"/>
</dbReference>
<keyword evidence="5" id="KW-0337">GPI-anchor biosynthesis</keyword>
<keyword evidence="7" id="KW-0479">Metal-binding</keyword>
<evidence type="ECO:0000256" key="15">
    <source>
        <dbReference type="ARBA" id="ARBA00023242"/>
    </source>
</evidence>
<organism evidence="22 23">
    <name type="scientific">Elaeophora elaphi</name>
    <dbReference type="NCBI Taxonomy" id="1147741"/>
    <lineage>
        <taxon>Eukaryota</taxon>
        <taxon>Metazoa</taxon>
        <taxon>Ecdysozoa</taxon>
        <taxon>Nematoda</taxon>
        <taxon>Chromadorea</taxon>
        <taxon>Rhabditida</taxon>
        <taxon>Spirurina</taxon>
        <taxon>Spiruromorpha</taxon>
        <taxon>Filarioidea</taxon>
        <taxon>Onchocercidae</taxon>
        <taxon>Elaeophora</taxon>
    </lineage>
</organism>
<keyword evidence="6 18" id="KW-0812">Transmembrane</keyword>
<dbReference type="GO" id="GO:0003735">
    <property type="term" value="F:structural constituent of ribosome"/>
    <property type="evidence" value="ECO:0007669"/>
    <property type="project" value="InterPro"/>
</dbReference>
<keyword evidence="10" id="KW-0862">Zinc</keyword>
<evidence type="ECO:0000256" key="12">
    <source>
        <dbReference type="ARBA" id="ARBA00022989"/>
    </source>
</evidence>
<keyword evidence="11" id="KW-0689">Ribosomal protein</keyword>
<dbReference type="Pfam" id="PF08790">
    <property type="entry name" value="zf-LYAR"/>
    <property type="match status" value="1"/>
</dbReference>
<evidence type="ECO:0000256" key="11">
    <source>
        <dbReference type="ARBA" id="ARBA00022980"/>
    </source>
</evidence>
<evidence type="ECO:0000256" key="17">
    <source>
        <dbReference type="PROSITE-ProRule" id="PRU01145"/>
    </source>
</evidence>
<feature type="transmembrane region" description="Helical" evidence="18">
    <location>
        <begin position="398"/>
        <end position="418"/>
    </location>
</feature>
<dbReference type="SUPFAM" id="SSF54686">
    <property type="entry name" value="Ribosomal protein L16p/L10e"/>
    <property type="match status" value="1"/>
</dbReference>
<dbReference type="GO" id="GO:0000139">
    <property type="term" value="C:Golgi membrane"/>
    <property type="evidence" value="ECO:0007669"/>
    <property type="project" value="UniProtKB-SubCell"/>
</dbReference>
<feature type="domain" description="CWH43-like N-terminal" evidence="20">
    <location>
        <begin position="269"/>
        <end position="494"/>
    </location>
</feature>
<dbReference type="PROSITE" id="PS51804">
    <property type="entry name" value="ZF_C2HC_LYAR"/>
    <property type="match status" value="1"/>
</dbReference>
<dbReference type="STRING" id="1147741.A0A158Q7J3"/>
<dbReference type="GO" id="GO:0006506">
    <property type="term" value="P:GPI anchor biosynthetic process"/>
    <property type="evidence" value="ECO:0007669"/>
    <property type="project" value="UniProtKB-KW"/>
</dbReference>
<dbReference type="InterPro" id="IPR058719">
    <property type="entry name" value="WHD_LYAR"/>
</dbReference>
<feature type="transmembrane region" description="Helical" evidence="18">
    <location>
        <begin position="438"/>
        <end position="455"/>
    </location>
</feature>
<dbReference type="Proteomes" id="UP000050640">
    <property type="component" value="Unplaced"/>
</dbReference>
<feature type="transmembrane region" description="Helical" evidence="18">
    <location>
        <begin position="271"/>
        <end position="293"/>
    </location>
</feature>
<dbReference type="WBParaSite" id="EEL_0000482201-mRNA-1">
    <property type="protein sequence ID" value="EEL_0000482201-mRNA-1"/>
    <property type="gene ID" value="EEL_0000482201"/>
</dbReference>
<sequence>MSQRHFNALLTSGDVVVIQPEMLLQQAKNPIWQNSIRFIRNNKKWLPRPEPETFENVVFPPNGEYKLPAMPEEPNYDPALGEQKFKSSKQLVSIRGVEEIHTELIHKQYGLAAVAGGFISSYDFNFIRDRLNRNLLKNQFAIWRVPAPWLPRTKRAVGAKPGSGKGNIHHYVTPVRAKRIILEVGGYIMELEARAYLMYLCERFRFPVEFVSEKMLEEKKLQEKRIEEINVNKFNWDLALKYNMQNCRSWLNGSQMALVGEEELLYFSFRWFVLVTAGLPFTALFLCISLALALHLDESTRTHCGVVNYLPSISSAVASFSPERYIWRFFIALHSAPRIVEALAFKNLLLTSPLRPLNDRLWFELACQTACFVNIAESLFLLLLTTVSSTENHAMHKISFLGFALCSIIYMLIATSLFQYSGRRRTSSLGEKSFQYKVLMCSTSMLSLLLALYFFERHNTYCEPGIYTLFAISEYVVVLSNVLFHCTLLFDFHGKSITVMVFFNCDKCSEALKKNQIDRHGFKCRNATYSCLDCGQAFSIGTYKNHIKCVTENKKYGGKNYIEKENKGEAKQNLWIEQVEQAIENVTDEGLKGLLQQIRGFNNIPRKEAKFINFLQNSIKIRNRDLCVKAWNCISEQAQKMQRETGKVGLMRNGGSCSSLDDNKEVNFEQEASKSNGEEVEKIRIEKNEIKKNGICENVNNSAEQGALTTNDVKKFKWKRAIKRALKEADNGQMKVKRLRTKVIQSYLASGQFNGNDENPEIIFNAKLCSLEPARAWRFDYDQPISSSLFGMCLRHFALRYEKVTGLPEHIIQKIEMLKYDMNIVAKMFQQHVVFKVSWVAVGEYGGVDWPRTYTRCYREMPPDEFFIFAAINGIATKALWSRLDNSEMSYVMNANSDVVRCTAGLMYDPDIFDVAQYYAVLIAAQNGWPGAVCAWIGVQNSTLSNVDYIKELMEDIGGSVFELNDLRQRNNIAKVVLLAIRYKQYHLLRYLPDVSHADAFDILYMEDCLLLNFLHQLINFPVIETLFNNKLSDHLESVARDFLIWLPDVQCLRQMATKIGDIKTIEYINGILNDSKK</sequence>
<name>A0A158Q7J3_9BILA</name>
<evidence type="ECO:0000256" key="1">
    <source>
        <dbReference type="ARBA" id="ARBA00004123"/>
    </source>
</evidence>
<dbReference type="GO" id="GO:1990904">
    <property type="term" value="C:ribonucleoprotein complex"/>
    <property type="evidence" value="ECO:0007669"/>
    <property type="project" value="UniProtKB-KW"/>
</dbReference>
<evidence type="ECO:0000256" key="5">
    <source>
        <dbReference type="ARBA" id="ARBA00022502"/>
    </source>
</evidence>
<dbReference type="Gene3D" id="3.30.1490.490">
    <property type="match status" value="1"/>
</dbReference>
<comment type="similarity">
    <text evidence="3">Belongs to the PGAP2 family.</text>
</comment>
<evidence type="ECO:0000256" key="3">
    <source>
        <dbReference type="ARBA" id="ARBA00007414"/>
    </source>
</evidence>
<evidence type="ECO:0000259" key="21">
    <source>
        <dbReference type="Pfam" id="PF25879"/>
    </source>
</evidence>
<keyword evidence="15" id="KW-0539">Nucleus</keyword>
<comment type="subcellular location">
    <subcellularLocation>
        <location evidence="2">Golgi apparatus membrane</location>
        <topology evidence="2">Multi-pass membrane protein</topology>
    </subcellularLocation>
    <subcellularLocation>
        <location evidence="1">Nucleus</location>
    </subcellularLocation>
</comment>
<dbReference type="GO" id="GO:0006412">
    <property type="term" value="P:translation"/>
    <property type="evidence" value="ECO:0007669"/>
    <property type="project" value="InterPro"/>
</dbReference>
<dbReference type="InterPro" id="IPR036920">
    <property type="entry name" value="Ribosomal_uL16_sf"/>
</dbReference>
<evidence type="ECO:0000256" key="9">
    <source>
        <dbReference type="ARBA" id="ARBA00022771"/>
    </source>
</evidence>
<accession>A0A158Q7J3</accession>
<keyword evidence="8" id="KW-0677">Repeat</keyword>
<dbReference type="InterPro" id="IPR019402">
    <property type="entry name" value="CWH43_N"/>
</dbReference>
<evidence type="ECO:0000313" key="22">
    <source>
        <dbReference type="Proteomes" id="UP000050640"/>
    </source>
</evidence>
<dbReference type="GO" id="GO:0005634">
    <property type="term" value="C:nucleus"/>
    <property type="evidence" value="ECO:0007669"/>
    <property type="project" value="UniProtKB-SubCell"/>
</dbReference>
<dbReference type="Pfam" id="PF10277">
    <property type="entry name" value="Frag1"/>
    <property type="match status" value="1"/>
</dbReference>
<evidence type="ECO:0000256" key="18">
    <source>
        <dbReference type="SAM" id="Phobius"/>
    </source>
</evidence>
<keyword evidence="13" id="KW-0333">Golgi apparatus</keyword>
<protein>
    <submittedName>
        <fullName evidence="23">Ribosomal protein L16</fullName>
    </submittedName>
</protein>
<keyword evidence="14 18" id="KW-0472">Membrane</keyword>
<evidence type="ECO:0000256" key="4">
    <source>
        <dbReference type="ARBA" id="ARBA00008931"/>
    </source>
</evidence>
<dbReference type="GO" id="GO:0005789">
    <property type="term" value="C:endoplasmic reticulum membrane"/>
    <property type="evidence" value="ECO:0007669"/>
    <property type="project" value="TreeGrafter"/>
</dbReference>
<dbReference type="AlphaFoldDB" id="A0A158Q7J3"/>
<keyword evidence="9 17" id="KW-0863">Zinc-finger</keyword>
<dbReference type="Pfam" id="PF00252">
    <property type="entry name" value="Ribosomal_L16"/>
    <property type="match status" value="1"/>
</dbReference>
<proteinExistence type="inferred from homology"/>
<dbReference type="PANTHER" id="PTHR12892">
    <property type="entry name" value="FGF RECEPTOR ACTIVATING PROTEIN 1"/>
    <property type="match status" value="1"/>
</dbReference>
<feature type="transmembrane region" description="Helical" evidence="18">
    <location>
        <begin position="361"/>
        <end position="386"/>
    </location>
</feature>
<dbReference type="Gene3D" id="3.90.1170.10">
    <property type="entry name" value="Ribosomal protein L10e/L16"/>
    <property type="match status" value="1"/>
</dbReference>
<dbReference type="GO" id="GO:0005840">
    <property type="term" value="C:ribosome"/>
    <property type="evidence" value="ECO:0007669"/>
    <property type="project" value="UniProtKB-KW"/>
</dbReference>
<dbReference type="PANTHER" id="PTHR12892:SF11">
    <property type="entry name" value="POST-GPI ATTACHMENT TO PROTEINS FACTOR 2"/>
    <property type="match status" value="1"/>
</dbReference>
<keyword evidence="16" id="KW-0687">Ribonucleoprotein</keyword>
<dbReference type="InterPro" id="IPR014898">
    <property type="entry name" value="Znf_C2H2_LYAR"/>
</dbReference>
<keyword evidence="12 18" id="KW-1133">Transmembrane helix</keyword>
<reference evidence="23" key="1">
    <citation type="submission" date="2016-04" db="UniProtKB">
        <authorList>
            <consortium name="WormBaseParasite"/>
        </authorList>
    </citation>
    <scope>IDENTIFICATION</scope>
</reference>
<evidence type="ECO:0000256" key="7">
    <source>
        <dbReference type="ARBA" id="ARBA00022723"/>
    </source>
</evidence>
<dbReference type="InterPro" id="IPR047873">
    <property type="entry name" value="Ribosomal_uL16"/>
</dbReference>
<evidence type="ECO:0000259" key="20">
    <source>
        <dbReference type="Pfam" id="PF10277"/>
    </source>
</evidence>
<keyword evidence="22" id="KW-1185">Reference proteome</keyword>
<dbReference type="InterPro" id="IPR036236">
    <property type="entry name" value="Znf_C2H2_sf"/>
</dbReference>
<evidence type="ECO:0000259" key="19">
    <source>
        <dbReference type="Pfam" id="PF08790"/>
    </source>
</evidence>
<comment type="similarity">
    <text evidence="4">Belongs to the universal ribosomal protein uL16 family.</text>
</comment>